<dbReference type="PANTHER" id="PTHR45663:SF11">
    <property type="entry name" value="GEO12009P1"/>
    <property type="match status" value="1"/>
</dbReference>
<evidence type="ECO:0000313" key="11">
    <source>
        <dbReference type="EMBL" id="GHC00080.1"/>
    </source>
</evidence>
<dbReference type="GO" id="GO:0005737">
    <property type="term" value="C:cytoplasm"/>
    <property type="evidence" value="ECO:0007669"/>
    <property type="project" value="TreeGrafter"/>
</dbReference>
<dbReference type="Gene3D" id="3.40.30.10">
    <property type="entry name" value="Glutaredoxin"/>
    <property type="match status" value="1"/>
</dbReference>
<dbReference type="Proteomes" id="UP000642829">
    <property type="component" value="Unassembled WGS sequence"/>
</dbReference>
<feature type="active site" description="Nucleophile" evidence="8">
    <location>
        <position position="35"/>
    </location>
</feature>
<keyword evidence="5 9" id="KW-0676">Redox-active center</keyword>
<reference evidence="11" key="2">
    <citation type="submission" date="2020-09" db="EMBL/GenBank/DDBJ databases">
        <authorList>
            <person name="Sun Q."/>
            <person name="Kim S."/>
        </authorList>
    </citation>
    <scope>NUCLEOTIDE SEQUENCE</scope>
    <source>
        <strain evidence="11">KCTC 12870</strain>
    </source>
</reference>
<organism evidence="11 12">
    <name type="scientific">Cerasicoccus arenae</name>
    <dbReference type="NCBI Taxonomy" id="424488"/>
    <lineage>
        <taxon>Bacteria</taxon>
        <taxon>Pseudomonadati</taxon>
        <taxon>Verrucomicrobiota</taxon>
        <taxon>Opitutia</taxon>
        <taxon>Puniceicoccales</taxon>
        <taxon>Cerasicoccaceae</taxon>
        <taxon>Cerasicoccus</taxon>
    </lineage>
</organism>
<evidence type="ECO:0000256" key="2">
    <source>
        <dbReference type="ARBA" id="ARBA00022448"/>
    </source>
</evidence>
<feature type="disulfide bond" description="Redox-active" evidence="9">
    <location>
        <begin position="35"/>
        <end position="38"/>
    </location>
</feature>
<dbReference type="InterPro" id="IPR017937">
    <property type="entry name" value="Thioredoxin_CS"/>
</dbReference>
<evidence type="ECO:0000256" key="5">
    <source>
        <dbReference type="ARBA" id="ARBA00023284"/>
    </source>
</evidence>
<dbReference type="FunFam" id="3.40.30.10:FF:000001">
    <property type="entry name" value="Thioredoxin"/>
    <property type="match status" value="1"/>
</dbReference>
<dbReference type="InterPro" id="IPR005746">
    <property type="entry name" value="Thioredoxin"/>
</dbReference>
<sequence>MATSEKVKELTTDTFESVVLKSSTPVLVDFWAPWCGPCKMLAPILEEIASEMADRIQIAKVDVEENTDVAAQYQVNRLPTMLFFKDGKVVDQIIGWSSKPELSARLEALI</sequence>
<evidence type="ECO:0000256" key="1">
    <source>
        <dbReference type="ARBA" id="ARBA00008987"/>
    </source>
</evidence>
<dbReference type="EMBL" id="BMXG01000008">
    <property type="protein sequence ID" value="GHC00080.1"/>
    <property type="molecule type" value="Genomic_DNA"/>
</dbReference>
<feature type="domain" description="Thioredoxin" evidence="10">
    <location>
        <begin position="1"/>
        <end position="110"/>
    </location>
</feature>
<dbReference type="PIRSF" id="PIRSF000077">
    <property type="entry name" value="Thioredoxin"/>
    <property type="match status" value="1"/>
</dbReference>
<feature type="site" description="Contributes to redox potential value" evidence="8">
    <location>
        <position position="37"/>
    </location>
</feature>
<dbReference type="InterPro" id="IPR013766">
    <property type="entry name" value="Thioredoxin_domain"/>
</dbReference>
<keyword evidence="4 9" id="KW-1015">Disulfide bond</keyword>
<dbReference type="CDD" id="cd02947">
    <property type="entry name" value="TRX_family"/>
    <property type="match status" value="1"/>
</dbReference>
<protein>
    <recommendedName>
        <fullName evidence="6 7">Thioredoxin</fullName>
    </recommendedName>
</protein>
<evidence type="ECO:0000256" key="9">
    <source>
        <dbReference type="PIRSR" id="PIRSR000077-4"/>
    </source>
</evidence>
<proteinExistence type="inferred from homology"/>
<comment type="caution">
    <text evidence="11">The sequence shown here is derived from an EMBL/GenBank/DDBJ whole genome shotgun (WGS) entry which is preliminary data.</text>
</comment>
<evidence type="ECO:0000256" key="8">
    <source>
        <dbReference type="PIRSR" id="PIRSR000077-1"/>
    </source>
</evidence>
<dbReference type="AlphaFoldDB" id="A0A8J3DHA1"/>
<evidence type="ECO:0000313" key="12">
    <source>
        <dbReference type="Proteomes" id="UP000642829"/>
    </source>
</evidence>
<dbReference type="NCBIfam" id="TIGR01068">
    <property type="entry name" value="thioredoxin"/>
    <property type="match status" value="1"/>
</dbReference>
<dbReference type="RefSeq" id="WP_189513643.1">
    <property type="nucleotide sequence ID" value="NZ_BMXG01000008.1"/>
</dbReference>
<feature type="site" description="Deprotonates C-terminal active site Cys" evidence="8">
    <location>
        <position position="29"/>
    </location>
</feature>
<evidence type="ECO:0000256" key="7">
    <source>
        <dbReference type="PIRNR" id="PIRNR000077"/>
    </source>
</evidence>
<gene>
    <name evidence="11" type="primary">trxA</name>
    <name evidence="11" type="ORF">GCM10007047_15400</name>
</gene>
<feature type="active site" description="Nucleophile" evidence="8">
    <location>
        <position position="38"/>
    </location>
</feature>
<dbReference type="Pfam" id="PF00085">
    <property type="entry name" value="Thioredoxin"/>
    <property type="match status" value="1"/>
</dbReference>
<dbReference type="SUPFAM" id="SSF52833">
    <property type="entry name" value="Thioredoxin-like"/>
    <property type="match status" value="1"/>
</dbReference>
<dbReference type="PRINTS" id="PR00421">
    <property type="entry name" value="THIOREDOXIN"/>
</dbReference>
<name>A0A8J3DHA1_9BACT</name>
<dbReference type="PROSITE" id="PS00194">
    <property type="entry name" value="THIOREDOXIN_1"/>
    <property type="match status" value="1"/>
</dbReference>
<keyword evidence="3" id="KW-0249">Electron transport</keyword>
<evidence type="ECO:0000259" key="10">
    <source>
        <dbReference type="PROSITE" id="PS51352"/>
    </source>
</evidence>
<comment type="similarity">
    <text evidence="1 7">Belongs to the thioredoxin family.</text>
</comment>
<evidence type="ECO:0000256" key="3">
    <source>
        <dbReference type="ARBA" id="ARBA00022982"/>
    </source>
</evidence>
<evidence type="ECO:0000256" key="4">
    <source>
        <dbReference type="ARBA" id="ARBA00023157"/>
    </source>
</evidence>
<dbReference type="GO" id="GO:0015035">
    <property type="term" value="F:protein-disulfide reductase activity"/>
    <property type="evidence" value="ECO:0007669"/>
    <property type="project" value="UniProtKB-UniRule"/>
</dbReference>
<feature type="site" description="Contributes to redox potential value" evidence="8">
    <location>
        <position position="36"/>
    </location>
</feature>
<reference evidence="11" key="1">
    <citation type="journal article" date="2014" name="Int. J. Syst. Evol. Microbiol.">
        <title>Complete genome sequence of Corynebacterium casei LMG S-19264T (=DSM 44701T), isolated from a smear-ripened cheese.</title>
        <authorList>
            <consortium name="US DOE Joint Genome Institute (JGI-PGF)"/>
            <person name="Walter F."/>
            <person name="Albersmeier A."/>
            <person name="Kalinowski J."/>
            <person name="Ruckert C."/>
        </authorList>
    </citation>
    <scope>NUCLEOTIDE SEQUENCE</scope>
    <source>
        <strain evidence="11">KCTC 12870</strain>
    </source>
</reference>
<keyword evidence="12" id="KW-1185">Reference proteome</keyword>
<keyword evidence="2" id="KW-0813">Transport</keyword>
<dbReference type="PANTHER" id="PTHR45663">
    <property type="entry name" value="GEO12009P1"/>
    <property type="match status" value="1"/>
</dbReference>
<accession>A0A8J3DHA1</accession>
<evidence type="ECO:0000256" key="6">
    <source>
        <dbReference type="NCBIfam" id="TIGR01068"/>
    </source>
</evidence>
<dbReference type="InterPro" id="IPR036249">
    <property type="entry name" value="Thioredoxin-like_sf"/>
</dbReference>
<dbReference type="PROSITE" id="PS51352">
    <property type="entry name" value="THIOREDOXIN_2"/>
    <property type="match status" value="1"/>
</dbReference>